<keyword evidence="1" id="KW-0175">Coiled coil</keyword>
<sequence length="121" mass="14136">MNDIKKEIQELSNCIDKIDNSENKDLLNKISIIFNKLSDKIEELEINQETIQENLEYMDDDLSGIQDELFEEVSLEELTEIEDEYKEVKCIHCNKPIFIESSALEKNSSIPCPYCNKNIMK</sequence>
<gene>
    <name evidence="2" type="ORF">J2Z53_001332</name>
</gene>
<dbReference type="NCBIfam" id="NF045650">
    <property type="entry name" value="CD1247_Nterm"/>
    <property type="match status" value="1"/>
</dbReference>
<feature type="coiled-coil region" evidence="1">
    <location>
        <begin position="1"/>
        <end position="61"/>
    </location>
</feature>
<keyword evidence="2" id="KW-0240">DNA-directed RNA polymerase</keyword>
<evidence type="ECO:0000256" key="1">
    <source>
        <dbReference type="SAM" id="Coils"/>
    </source>
</evidence>
<dbReference type="RefSeq" id="WP_209796646.1">
    <property type="nucleotide sequence ID" value="NZ_JAGGJZ010000003.1"/>
</dbReference>
<evidence type="ECO:0000313" key="2">
    <source>
        <dbReference type="EMBL" id="MBP1889749.1"/>
    </source>
</evidence>
<name>A0ABS4F0H0_9CLOT</name>
<organism evidence="2 3">
    <name type="scientific">Clostridium moniliforme</name>
    <dbReference type="NCBI Taxonomy" id="39489"/>
    <lineage>
        <taxon>Bacteria</taxon>
        <taxon>Bacillati</taxon>
        <taxon>Bacillota</taxon>
        <taxon>Clostridia</taxon>
        <taxon>Eubacteriales</taxon>
        <taxon>Clostridiaceae</taxon>
        <taxon>Clostridium</taxon>
    </lineage>
</organism>
<reference evidence="2 3" key="1">
    <citation type="submission" date="2021-03" db="EMBL/GenBank/DDBJ databases">
        <title>Genomic Encyclopedia of Type Strains, Phase IV (KMG-IV): sequencing the most valuable type-strain genomes for metagenomic binning, comparative biology and taxonomic classification.</title>
        <authorList>
            <person name="Goeker M."/>
        </authorList>
    </citation>
    <scope>NUCLEOTIDE SEQUENCE [LARGE SCALE GENOMIC DNA]</scope>
    <source>
        <strain evidence="2 3">DSM 3984</strain>
    </source>
</reference>
<dbReference type="EMBL" id="JAGGJZ010000003">
    <property type="protein sequence ID" value="MBP1889749.1"/>
    <property type="molecule type" value="Genomic_DNA"/>
</dbReference>
<dbReference type="Proteomes" id="UP000783390">
    <property type="component" value="Unassembled WGS sequence"/>
</dbReference>
<keyword evidence="3" id="KW-1185">Reference proteome</keyword>
<dbReference type="InterPro" id="IPR054688">
    <property type="entry name" value="CD1247_N"/>
</dbReference>
<accession>A0ABS4F0H0</accession>
<keyword evidence="2" id="KW-0804">Transcription</keyword>
<comment type="caution">
    <text evidence="2">The sequence shown here is derived from an EMBL/GenBank/DDBJ whole genome shotgun (WGS) entry which is preliminary data.</text>
</comment>
<dbReference type="GO" id="GO:0000428">
    <property type="term" value="C:DNA-directed RNA polymerase complex"/>
    <property type="evidence" value="ECO:0007669"/>
    <property type="project" value="UniProtKB-KW"/>
</dbReference>
<protein>
    <submittedName>
        <fullName evidence="2">DNA-directed RNA polymerase subunit RPC12/RpoP</fullName>
    </submittedName>
</protein>
<proteinExistence type="predicted"/>
<evidence type="ECO:0000313" key="3">
    <source>
        <dbReference type="Proteomes" id="UP000783390"/>
    </source>
</evidence>